<protein>
    <submittedName>
        <fullName evidence="2">Uncharacterized protein</fullName>
    </submittedName>
</protein>
<dbReference type="Proteomes" id="UP001386955">
    <property type="component" value="Unassembled WGS sequence"/>
</dbReference>
<gene>
    <name evidence="2" type="ORF">VNO78_23965</name>
</gene>
<dbReference type="AlphaFoldDB" id="A0AAN9S7P5"/>
<dbReference type="EMBL" id="JAYMYS010000006">
    <property type="protein sequence ID" value="KAK7389133.1"/>
    <property type="molecule type" value="Genomic_DNA"/>
</dbReference>
<organism evidence="2 3">
    <name type="scientific">Psophocarpus tetragonolobus</name>
    <name type="common">Winged bean</name>
    <name type="synonym">Dolichos tetragonolobus</name>
    <dbReference type="NCBI Taxonomy" id="3891"/>
    <lineage>
        <taxon>Eukaryota</taxon>
        <taxon>Viridiplantae</taxon>
        <taxon>Streptophyta</taxon>
        <taxon>Embryophyta</taxon>
        <taxon>Tracheophyta</taxon>
        <taxon>Spermatophyta</taxon>
        <taxon>Magnoliopsida</taxon>
        <taxon>eudicotyledons</taxon>
        <taxon>Gunneridae</taxon>
        <taxon>Pentapetalae</taxon>
        <taxon>rosids</taxon>
        <taxon>fabids</taxon>
        <taxon>Fabales</taxon>
        <taxon>Fabaceae</taxon>
        <taxon>Papilionoideae</taxon>
        <taxon>50 kb inversion clade</taxon>
        <taxon>NPAAA clade</taxon>
        <taxon>indigoferoid/millettioid clade</taxon>
        <taxon>Phaseoleae</taxon>
        <taxon>Psophocarpus</taxon>
    </lineage>
</organism>
<evidence type="ECO:0000256" key="1">
    <source>
        <dbReference type="SAM" id="MobiDB-lite"/>
    </source>
</evidence>
<accession>A0AAN9S7P5</accession>
<comment type="caution">
    <text evidence="2">The sequence shown here is derived from an EMBL/GenBank/DDBJ whole genome shotgun (WGS) entry which is preliminary data.</text>
</comment>
<proteinExistence type="predicted"/>
<evidence type="ECO:0000313" key="3">
    <source>
        <dbReference type="Proteomes" id="UP001386955"/>
    </source>
</evidence>
<keyword evidence="3" id="KW-1185">Reference proteome</keyword>
<sequence length="87" mass="8989">MMVMKLQVPSFVELGSPSLQGYNPLVPSATFTTTTPSLVASYSSLSHEEDIEVHAAESGESEGKGLGGGCGSGKRTVQDPVEECGTV</sequence>
<name>A0AAN9S7P5_PSOTE</name>
<feature type="region of interest" description="Disordered" evidence="1">
    <location>
        <begin position="53"/>
        <end position="87"/>
    </location>
</feature>
<feature type="compositionally biased region" description="Basic and acidic residues" evidence="1">
    <location>
        <begin position="53"/>
        <end position="63"/>
    </location>
</feature>
<evidence type="ECO:0000313" key="2">
    <source>
        <dbReference type="EMBL" id="KAK7389133.1"/>
    </source>
</evidence>
<reference evidence="2 3" key="1">
    <citation type="submission" date="2024-01" db="EMBL/GenBank/DDBJ databases">
        <title>The genomes of 5 underutilized Papilionoideae crops provide insights into root nodulation and disease resistanc.</title>
        <authorList>
            <person name="Jiang F."/>
        </authorList>
    </citation>
    <scope>NUCLEOTIDE SEQUENCE [LARGE SCALE GENOMIC DNA]</scope>
    <source>
        <strain evidence="2">DUOXIRENSHENG_FW03</strain>
        <tissue evidence="2">Leaves</tissue>
    </source>
</reference>